<sequence>MNQSKEPQQEQMENGRPAISTALLVRMAHHVSKRKFLHFYLPCIVVVALILGGCKFLLEDGMERTDAIAIAVMVFAFYSWFAVVAVWAPQGEEFLAHIEFMFGHKTREGVLDMFQSGEAWSGGLNVMQIAKSVGEYEGSKYVELKFDAVA</sequence>
<reference evidence="3" key="1">
    <citation type="submission" date="2016-03" db="EMBL/GenBank/DDBJ databases">
        <authorList>
            <person name="Ray J."/>
            <person name="Price M."/>
            <person name="Deutschbauer A."/>
        </authorList>
    </citation>
    <scope>NUCLEOTIDE SEQUENCE [LARGE SCALE GENOMIC DNA]</scope>
    <source>
        <strain evidence="3">FW300-N1B4</strain>
    </source>
</reference>
<feature type="transmembrane region" description="Helical" evidence="1">
    <location>
        <begin position="36"/>
        <end position="58"/>
    </location>
</feature>
<feature type="transmembrane region" description="Helical" evidence="1">
    <location>
        <begin position="70"/>
        <end position="88"/>
    </location>
</feature>
<evidence type="ECO:0000313" key="2">
    <source>
        <dbReference type="EMBL" id="KZN20656.1"/>
    </source>
</evidence>
<protein>
    <submittedName>
        <fullName evidence="2">Uncharacterized protein</fullName>
    </submittedName>
</protein>
<dbReference type="RefSeq" id="WP_063340701.1">
    <property type="nucleotide sequence ID" value="NZ_LUKJ01000002.1"/>
</dbReference>
<name>A0A162B2E7_PSEFL</name>
<evidence type="ECO:0000313" key="3">
    <source>
        <dbReference type="Proteomes" id="UP000076489"/>
    </source>
</evidence>
<evidence type="ECO:0000256" key="1">
    <source>
        <dbReference type="SAM" id="Phobius"/>
    </source>
</evidence>
<dbReference type="AlphaFoldDB" id="A0A162B2E7"/>
<keyword evidence="1" id="KW-0472">Membrane</keyword>
<comment type="caution">
    <text evidence="2">The sequence shown here is derived from an EMBL/GenBank/DDBJ whole genome shotgun (WGS) entry which is preliminary data.</text>
</comment>
<dbReference type="Proteomes" id="UP000076489">
    <property type="component" value="Unassembled WGS sequence"/>
</dbReference>
<organism evidence="2 3">
    <name type="scientific">Pseudomonas fluorescens</name>
    <dbReference type="NCBI Taxonomy" id="294"/>
    <lineage>
        <taxon>Bacteria</taxon>
        <taxon>Pseudomonadati</taxon>
        <taxon>Pseudomonadota</taxon>
        <taxon>Gammaproteobacteria</taxon>
        <taxon>Pseudomonadales</taxon>
        <taxon>Pseudomonadaceae</taxon>
        <taxon>Pseudomonas</taxon>
    </lineage>
</organism>
<accession>A0A162B2E7</accession>
<keyword evidence="1" id="KW-0812">Transmembrane</keyword>
<proteinExistence type="predicted"/>
<keyword evidence="1" id="KW-1133">Transmembrane helix</keyword>
<gene>
    <name evidence="2" type="ORF">A1D17_03700</name>
</gene>
<dbReference type="EMBL" id="LUKJ01000002">
    <property type="protein sequence ID" value="KZN20656.1"/>
    <property type="molecule type" value="Genomic_DNA"/>
</dbReference>
<reference evidence="2 3" key="2">
    <citation type="journal article" date="2018" name="Nature">
        <title>Mutant phenotypes for thousands of bacterial genes of unknown function.</title>
        <authorList>
            <person name="Price M.N."/>
            <person name="Wetmore K.M."/>
            <person name="Waters R.J."/>
            <person name="Callaghan M."/>
            <person name="Ray J."/>
            <person name="Liu H."/>
            <person name="Kuehl J.V."/>
            <person name="Melnyk R.A."/>
            <person name="Lamson J.S."/>
            <person name="Suh Y."/>
            <person name="Carlson H.K."/>
            <person name="Esquivel Z."/>
            <person name="Sadeeshkumar H."/>
            <person name="Chakraborty R."/>
            <person name="Zane G.M."/>
            <person name="Rubin B.E."/>
            <person name="Wall J.D."/>
            <person name="Visel A."/>
            <person name="Bristow J."/>
            <person name="Blow M.J."/>
            <person name="Arkin A.P."/>
            <person name="Deutschbauer A.M."/>
        </authorList>
    </citation>
    <scope>NUCLEOTIDE SEQUENCE [LARGE SCALE GENOMIC DNA]</scope>
    <source>
        <strain evidence="2 3">FW300-N1B4</strain>
    </source>
</reference>